<reference evidence="7" key="1">
    <citation type="submission" date="2021-02" db="EMBL/GenBank/DDBJ databases">
        <authorList>
            <person name="Nowell W R."/>
        </authorList>
    </citation>
    <scope>NUCLEOTIDE SEQUENCE</scope>
</reference>
<organism evidence="7 8">
    <name type="scientific">Adineta steineri</name>
    <dbReference type="NCBI Taxonomy" id="433720"/>
    <lineage>
        <taxon>Eukaryota</taxon>
        <taxon>Metazoa</taxon>
        <taxon>Spiralia</taxon>
        <taxon>Gnathifera</taxon>
        <taxon>Rotifera</taxon>
        <taxon>Eurotatoria</taxon>
        <taxon>Bdelloidea</taxon>
        <taxon>Adinetida</taxon>
        <taxon>Adinetidae</taxon>
        <taxon>Adineta</taxon>
    </lineage>
</organism>
<dbReference type="GO" id="GO:0004930">
    <property type="term" value="F:G protein-coupled receptor activity"/>
    <property type="evidence" value="ECO:0007669"/>
    <property type="project" value="InterPro"/>
</dbReference>
<protein>
    <recommendedName>
        <fullName evidence="6">G-protein coupled receptors family 1 profile domain-containing protein</fullName>
    </recommendedName>
</protein>
<feature type="domain" description="G-protein coupled receptors family 1 profile" evidence="6">
    <location>
        <begin position="24"/>
        <end position="284"/>
    </location>
</feature>
<dbReference type="GO" id="GO:0016020">
    <property type="term" value="C:membrane"/>
    <property type="evidence" value="ECO:0007669"/>
    <property type="project" value="UniProtKB-SubCell"/>
</dbReference>
<dbReference type="InterPro" id="IPR000276">
    <property type="entry name" value="GPCR_Rhodpsn"/>
</dbReference>
<dbReference type="PROSITE" id="PS50262">
    <property type="entry name" value="G_PROTEIN_RECEP_F1_2"/>
    <property type="match status" value="1"/>
</dbReference>
<feature type="transmembrane region" description="Helical" evidence="5">
    <location>
        <begin position="222"/>
        <end position="240"/>
    </location>
</feature>
<evidence type="ECO:0000313" key="7">
    <source>
        <dbReference type="EMBL" id="CAF1493083.1"/>
    </source>
</evidence>
<gene>
    <name evidence="7" type="ORF">IZO911_LOCUS44594</name>
</gene>
<dbReference type="InterPro" id="IPR017452">
    <property type="entry name" value="GPCR_Rhodpsn_7TM"/>
</dbReference>
<feature type="transmembrane region" description="Helical" evidence="5">
    <location>
        <begin position="12"/>
        <end position="34"/>
    </location>
</feature>
<keyword evidence="4 5" id="KW-0472">Membrane</keyword>
<accession>A0A815SIX3</accession>
<keyword evidence="3 5" id="KW-1133">Transmembrane helix</keyword>
<dbReference type="SUPFAM" id="SSF81321">
    <property type="entry name" value="Family A G protein-coupled receptor-like"/>
    <property type="match status" value="1"/>
</dbReference>
<feature type="transmembrane region" description="Helical" evidence="5">
    <location>
        <begin position="84"/>
        <end position="105"/>
    </location>
</feature>
<dbReference type="EMBL" id="CAJNOE010002811">
    <property type="protein sequence ID" value="CAF1493083.1"/>
    <property type="molecule type" value="Genomic_DNA"/>
</dbReference>
<dbReference type="Gene3D" id="1.20.1070.10">
    <property type="entry name" value="Rhodopsin 7-helix transmembrane proteins"/>
    <property type="match status" value="1"/>
</dbReference>
<evidence type="ECO:0000256" key="1">
    <source>
        <dbReference type="ARBA" id="ARBA00004370"/>
    </source>
</evidence>
<evidence type="ECO:0000256" key="5">
    <source>
        <dbReference type="SAM" id="Phobius"/>
    </source>
</evidence>
<dbReference type="AlphaFoldDB" id="A0A815SIX3"/>
<comment type="subcellular location">
    <subcellularLocation>
        <location evidence="1">Membrane</location>
    </subcellularLocation>
</comment>
<feature type="transmembrane region" description="Helical" evidence="5">
    <location>
        <begin position="184"/>
        <end position="202"/>
    </location>
</feature>
<evidence type="ECO:0000259" key="6">
    <source>
        <dbReference type="PROSITE" id="PS50262"/>
    </source>
</evidence>
<feature type="transmembrane region" description="Helical" evidence="5">
    <location>
        <begin position="260"/>
        <end position="280"/>
    </location>
</feature>
<dbReference type="Proteomes" id="UP000663860">
    <property type="component" value="Unassembled WGS sequence"/>
</dbReference>
<feature type="transmembrane region" description="Helical" evidence="5">
    <location>
        <begin position="46"/>
        <end position="69"/>
    </location>
</feature>
<proteinExistence type="predicted"/>
<feature type="transmembrane region" description="Helical" evidence="5">
    <location>
        <begin position="125"/>
        <end position="150"/>
    </location>
</feature>
<name>A0A815SIX3_9BILA</name>
<dbReference type="Pfam" id="PF00001">
    <property type="entry name" value="7tm_1"/>
    <property type="match status" value="1"/>
</dbReference>
<evidence type="ECO:0000313" key="8">
    <source>
        <dbReference type="Proteomes" id="UP000663860"/>
    </source>
</evidence>
<evidence type="ECO:0000256" key="2">
    <source>
        <dbReference type="ARBA" id="ARBA00022692"/>
    </source>
</evidence>
<evidence type="ECO:0000256" key="4">
    <source>
        <dbReference type="ARBA" id="ARBA00023136"/>
    </source>
</evidence>
<evidence type="ECO:0000256" key="3">
    <source>
        <dbReference type="ARBA" id="ARBA00022989"/>
    </source>
</evidence>
<comment type="caution">
    <text evidence="7">The sequence shown here is derived from an EMBL/GenBank/DDBJ whole genome shotgun (WGS) entry which is preliminary data.</text>
</comment>
<sequence>MAFDFNLLYRFWFLIILNTLSILCTGFVLYHLLFDRILRQAMNNHVIIILLIINFLIETIDMPFILRFYRFPTTWYITVSLSQFWSFIDYGFYSAQLILFAWAAIERHILIFHDRWVSTKRKRFFFHYFPIAIIIIYCFMYYLVVIVFLACKTMNVQNPINGVPVPCVYNYSFYVKWDLFCHQIIPSIIIAVFSIGLLARVLHQKTRLHRAIEWRKQRKMTIQLLSTAVVYQVFNFPWAFLQFCHFLNLPIDEDRQVFHVAFFSPYYVIGFLPFLCCASLPELMKRMKKLLFWQQRPQIVHPEALSMNPLQQVLSR</sequence>
<keyword evidence="2 5" id="KW-0812">Transmembrane</keyword>